<evidence type="ECO:0000313" key="4">
    <source>
        <dbReference type="Proteomes" id="UP000094764"/>
    </source>
</evidence>
<dbReference type="InterPro" id="IPR027994">
    <property type="entry name" value="WxL_dom"/>
</dbReference>
<reference evidence="4" key="1">
    <citation type="submission" date="2016-09" db="EMBL/GenBank/DDBJ databases">
        <authorList>
            <person name="Gulvik C.A."/>
        </authorList>
    </citation>
    <scope>NUCLEOTIDE SEQUENCE [LARGE SCALE GENOMIC DNA]</scope>
    <source>
        <strain evidence="4">LMG 26306</strain>
    </source>
</reference>
<dbReference type="OrthoDB" id="2392728at2"/>
<dbReference type="PROSITE" id="PS51723">
    <property type="entry name" value="PEPTIDASE_M60"/>
    <property type="match status" value="1"/>
</dbReference>
<proteinExistence type="predicted"/>
<dbReference type="PATRIC" id="fig|903983.4.peg.1095"/>
<name>A0A1E5GTA5_9ENTE</name>
<feature type="signal peptide" evidence="1">
    <location>
        <begin position="1"/>
        <end position="23"/>
    </location>
</feature>
<protein>
    <recommendedName>
        <fullName evidence="2">Peptidase M60 domain-containing protein</fullName>
    </recommendedName>
</protein>
<comment type="caution">
    <text evidence="3">The sequence shown here is derived from an EMBL/GenBank/DDBJ whole genome shotgun (WGS) entry which is preliminary data.</text>
</comment>
<dbReference type="Pfam" id="PF13731">
    <property type="entry name" value="WxL"/>
    <property type="match status" value="1"/>
</dbReference>
<dbReference type="Pfam" id="PF03272">
    <property type="entry name" value="Mucin_bdg"/>
    <property type="match status" value="1"/>
</dbReference>
<dbReference type="STRING" id="903983.BCR23_07150"/>
<dbReference type="Pfam" id="PF13402">
    <property type="entry name" value="Peptidase_M60"/>
    <property type="match status" value="1"/>
</dbReference>
<dbReference type="SMART" id="SM01276">
    <property type="entry name" value="M60-like"/>
    <property type="match status" value="1"/>
</dbReference>
<dbReference type="Gene3D" id="3.40.390.80">
    <property type="entry name" value="Peptidase M60, enhancin-like domain 2"/>
    <property type="match status" value="1"/>
</dbReference>
<dbReference type="InterPro" id="IPR031161">
    <property type="entry name" value="Peptidase_M60_dom"/>
</dbReference>
<keyword evidence="4" id="KW-1185">Reference proteome</keyword>
<dbReference type="AlphaFoldDB" id="A0A1E5GTA5"/>
<dbReference type="RefSeq" id="WP_069635115.1">
    <property type="nucleotide sequence ID" value="NZ_JXKZ01000018.1"/>
</dbReference>
<dbReference type="InterPro" id="IPR042279">
    <property type="entry name" value="Pep_M60_3"/>
</dbReference>
<dbReference type="Proteomes" id="UP000094764">
    <property type="component" value="Unassembled WGS sequence"/>
</dbReference>
<gene>
    <name evidence="3" type="ORF">BCR23_07150</name>
</gene>
<organism evidence="3 4">
    <name type="scientific">Enterococcus quebecensis</name>
    <dbReference type="NCBI Taxonomy" id="903983"/>
    <lineage>
        <taxon>Bacteria</taxon>
        <taxon>Bacillati</taxon>
        <taxon>Bacillota</taxon>
        <taxon>Bacilli</taxon>
        <taxon>Lactobacillales</taxon>
        <taxon>Enterococcaceae</taxon>
        <taxon>Enterococcus</taxon>
    </lineage>
</organism>
<evidence type="ECO:0000313" key="3">
    <source>
        <dbReference type="EMBL" id="OEG15917.1"/>
    </source>
</evidence>
<evidence type="ECO:0000259" key="2">
    <source>
        <dbReference type="PROSITE" id="PS51723"/>
    </source>
</evidence>
<dbReference type="EMBL" id="MIKB01000014">
    <property type="protein sequence ID" value="OEG15917.1"/>
    <property type="molecule type" value="Genomic_DNA"/>
</dbReference>
<keyword evidence="1" id="KW-0732">Signal</keyword>
<feature type="chain" id="PRO_5009177771" description="Peptidase M60 domain-containing protein" evidence="1">
    <location>
        <begin position="24"/>
        <end position="928"/>
    </location>
</feature>
<evidence type="ECO:0000256" key="1">
    <source>
        <dbReference type="SAM" id="SignalP"/>
    </source>
</evidence>
<dbReference type="InterPro" id="IPR004954">
    <property type="entry name" value="Mucin-bd"/>
</dbReference>
<accession>A0A1E5GTA5</accession>
<feature type="domain" description="Peptidase M60" evidence="2">
    <location>
        <begin position="51"/>
        <end position="350"/>
    </location>
</feature>
<sequence length="928" mass="104835">MKQKIFISIILLIGLFSTGQSAAAEVKEKEIKSIEEPVWLFKAGISKGQNHDRQDLGFILAENTVLKVRQINTEIKNKLTVRLLSNDSKEEKSISVGSEWTEISSEAVTVPFVDTPFGNVNATIEFQIENDKIQKLLPIYEKKENETQFFNLWDQMDSEFALIKSKNFQFFLPQIDKELLRKSKDFDSIDELIDHYENIFDTYDKYIGLDNSSFENQQSKNRYFLKADTNGPGGAYYGHIWTANSKNNTVLWLNKMSWGALHEIAHGYQAEFKNKGLYTGEVSNNLLAAQYQYDQYGKEADRFSWLFNNGKREAVDNNLYQRTIVNGEGYSALDLRSQLVLLAMLKQKAGTNTYAKLYQEYRKLALQPDVKKETILFPDLMNKYYSETTGLDFTPALNKWKIQTSNFQDEINRYQNYEAVASLVNIVPSSQLANARKLVDPTILMNSNFELVNNKDIAPLGLKGDVTIHLAIDDINVLKGKTLKLKEGRRVIQEVEIDQENIHFYNVPNGVYTVGFSNESNEYRYKGHYVHIKEKNNEATIEMEKLNSSELMNQTIKFLGLSDYTFANLETDINNETATFSVTSSTPHYFYANELYASIKVFDENDQAIYSKEIEGMNAQLVKDVIPMKKGYRVVLFHAETKKRLTNGEGIIDSTSKTNSFKMTELGLQNETLKNDLEATLINKITEQASQISSSEIPKDTIGLNGIKQLFMAINALSEPNRSTYLEKYNDLFERSLESANSKAIVEVTTPDLNEEQLPEEPIGPPIGSGNFTINAVSDFKFDKIQIGQTAKAQVEVNKKLGLEVIDKRGTGGGWNVQVAMTDFVAIAKEQEVVLKGWSLTIPKGTVTSKLGDLSAPPETKEVIINAANAAQFVFSAEKDHGLGTYSSIFMDEKTSLEQAVRLSVPAYGKIGQYKSELTWSLIDAPLN</sequence>
<dbReference type="Gene3D" id="1.10.390.30">
    <property type="entry name" value="Peptidase M60, enhancin-like domain 3"/>
    <property type="match status" value="1"/>
</dbReference>